<evidence type="ECO:0000256" key="8">
    <source>
        <dbReference type="HAMAP-Rule" id="MF_00420"/>
    </source>
</evidence>
<feature type="binding site" evidence="8">
    <location>
        <position position="119"/>
    </location>
    <ligand>
        <name>substrate</name>
    </ligand>
</feature>
<keyword evidence="6 8" id="KW-0067">ATP-binding</keyword>
<feature type="binding site" evidence="8">
    <location>
        <position position="536"/>
    </location>
    <ligand>
        <name>ATP</name>
        <dbReference type="ChEBI" id="CHEBI:30616"/>
    </ligand>
</feature>
<dbReference type="InterPro" id="IPR041609">
    <property type="entry name" value="PurL_linker"/>
</dbReference>
<dbReference type="Pfam" id="PF02769">
    <property type="entry name" value="AIRS_C"/>
    <property type="match status" value="2"/>
</dbReference>
<comment type="catalytic activity">
    <reaction evidence="8">
        <text>N(2)-formyl-N(1)-(5-phospho-beta-D-ribosyl)glycinamide + L-glutamine + ATP + H2O = 2-formamido-N(1)-(5-O-phospho-beta-D-ribosyl)acetamidine + L-glutamate + ADP + phosphate + H(+)</text>
        <dbReference type="Rhea" id="RHEA:17129"/>
        <dbReference type="ChEBI" id="CHEBI:15377"/>
        <dbReference type="ChEBI" id="CHEBI:15378"/>
        <dbReference type="ChEBI" id="CHEBI:29985"/>
        <dbReference type="ChEBI" id="CHEBI:30616"/>
        <dbReference type="ChEBI" id="CHEBI:43474"/>
        <dbReference type="ChEBI" id="CHEBI:58359"/>
        <dbReference type="ChEBI" id="CHEBI:147286"/>
        <dbReference type="ChEBI" id="CHEBI:147287"/>
        <dbReference type="ChEBI" id="CHEBI:456216"/>
        <dbReference type="EC" id="6.3.5.3"/>
    </reaction>
</comment>
<proteinExistence type="inferred from homology"/>
<dbReference type="UniPathway" id="UPA00074">
    <property type="reaction ID" value="UER00128"/>
</dbReference>
<accession>A0A2H0LRS3</accession>
<keyword evidence="3 8" id="KW-0479">Metal-binding</keyword>
<evidence type="ECO:0000259" key="10">
    <source>
        <dbReference type="Pfam" id="PF02769"/>
    </source>
</evidence>
<evidence type="ECO:0000313" key="13">
    <source>
        <dbReference type="Proteomes" id="UP000230859"/>
    </source>
</evidence>
<sequence>MTNMLQETPITKEIIQAHGMTQEEYERVCQILGRTPNLTELGIYSVMWSEHCSYKNSKPVLKLFPTEGKNLLVKAGEENAGCVDIGDGLAIVFKIESHNHPSAVEPFQGAATGVGGIIRDIFTMGARPILSMNSLRFGSLDQSQTKHYLRGVVGGIAHYGNCIGIPTIGGEIYFDDYYEGNPLVNAFCLGLIRHDELTKGKASGVGNSVYYVGATTGRDGLGGASFASKELSEASHEDRPAVQVGDPFMEKLLLEACLELVKTDAIVGMQDMGAAGLTCSTCETAARGSVGVEIDLVKVPRRETGMVPYEIMLSESQERMLVIVKKGKEEIVEHLFEKWDLHAKKIGEVKDGQQMRVLDNGKVVADIPAKSLTDEAPLYQRDSSRPVYLDEAQKLDLQSIPEPKDHNEVLLKLLDSPSIASKRWIYEQYDHMVRTDTIFLPGHDAALARIKDTKKGIAISTDCNALYGYLDPYEGGKIAVAEAARNVAASGARPLAITNCLNFGNPMKPEIFWQFRESVKGMSEACRAFNTPVTGGNVSFYNESPKGAIYPTPTVGMVGVIDDVDKRVPSFFQKAGDLIYLLGETKEELGGTQYLLTVHGKRKGLTPRLDLNRETALVKLMIAMAEKRAVQSCHDISDGGFAVAIAECLFGKRHHPLGAEIKNLDWAKGLRSDSALFGESQSRAIVSIALNQKEDFESLARSFKVPFTQIGRVTEKELLIGDWIRLPSAKLETVYEQAIPRRMSK</sequence>
<dbReference type="InterPro" id="IPR036921">
    <property type="entry name" value="PurM-like_N_sf"/>
</dbReference>
<evidence type="ECO:0000256" key="5">
    <source>
        <dbReference type="ARBA" id="ARBA00022755"/>
    </source>
</evidence>
<dbReference type="HAMAP" id="MF_00420">
    <property type="entry name" value="PurL_2"/>
    <property type="match status" value="1"/>
</dbReference>
<feature type="binding site" evidence="8">
    <location>
        <position position="120"/>
    </location>
    <ligand>
        <name>Mg(2+)</name>
        <dbReference type="ChEBI" id="CHEBI:18420"/>
        <label>2</label>
    </ligand>
</feature>
<feature type="binding site" evidence="8">
    <location>
        <position position="539"/>
    </location>
    <ligand>
        <name>substrate</name>
    </ligand>
</feature>
<name>A0A2H0LRS3_9BACT</name>
<dbReference type="PANTHER" id="PTHR43555:SF1">
    <property type="entry name" value="PHOSPHORIBOSYLFORMYLGLYCINAMIDINE SYNTHASE SUBUNIT PURL"/>
    <property type="match status" value="1"/>
</dbReference>
<feature type="binding site" evidence="8">
    <location>
        <begin position="97"/>
        <end position="100"/>
    </location>
    <ligand>
        <name>substrate</name>
    </ligand>
</feature>
<dbReference type="Pfam" id="PF18072">
    <property type="entry name" value="FGAR-AT_linker"/>
    <property type="match status" value="1"/>
</dbReference>
<dbReference type="InterPro" id="IPR010074">
    <property type="entry name" value="PRibForGlyAmidine_synth_PurL"/>
</dbReference>
<feature type="binding site" evidence="8">
    <location>
        <position position="271"/>
    </location>
    <ligand>
        <name>Mg(2+)</name>
        <dbReference type="ChEBI" id="CHEBI:18420"/>
        <label>2</label>
    </ligand>
</feature>
<dbReference type="Gene3D" id="3.30.1330.10">
    <property type="entry name" value="PurM-like, N-terminal domain"/>
    <property type="match status" value="2"/>
</dbReference>
<comment type="function">
    <text evidence="8">Part of the phosphoribosylformylglycinamidine synthase complex involved in the purines biosynthetic pathway. Catalyzes the ATP-dependent conversion of formylglycinamide ribonucleotide (FGAR) and glutamine to yield formylglycinamidine ribonucleotide (FGAM) and glutamate. The FGAM synthase complex is composed of three subunits. PurQ produces an ammonia molecule by converting glutamine to glutamate. PurL transfers the ammonia molecule to FGAR to form FGAM in an ATP-dependent manner. PurS interacts with PurQ and PurL and is thought to assist in the transfer of the ammonia molecule from PurQ to PurL.</text>
</comment>
<keyword evidence="5 8" id="KW-0658">Purine biosynthesis</keyword>
<dbReference type="Pfam" id="PF00586">
    <property type="entry name" value="AIRS"/>
    <property type="match status" value="2"/>
</dbReference>
<evidence type="ECO:0000313" key="12">
    <source>
        <dbReference type="EMBL" id="PIQ86175.1"/>
    </source>
</evidence>
<comment type="subunit">
    <text evidence="8">Monomer. Part of the FGAM synthase complex composed of 1 PurL, 1 PurQ and 2 PurS subunits.</text>
</comment>
<feature type="binding site" evidence="8">
    <location>
        <position position="499"/>
    </location>
    <ligand>
        <name>ATP</name>
        <dbReference type="ChEBI" id="CHEBI:30616"/>
    </ligand>
</feature>
<dbReference type="GO" id="GO:0005737">
    <property type="term" value="C:cytoplasm"/>
    <property type="evidence" value="ECO:0007669"/>
    <property type="project" value="UniProtKB-SubCell"/>
</dbReference>
<dbReference type="Proteomes" id="UP000230859">
    <property type="component" value="Unassembled WGS sequence"/>
</dbReference>
<comment type="caution">
    <text evidence="8">Lacks conserved residue(s) required for the propagation of feature annotation.</text>
</comment>
<gene>
    <name evidence="8" type="primary">purL</name>
    <name evidence="12" type="ORF">COV74_05720</name>
</gene>
<feature type="binding site" evidence="8">
    <location>
        <position position="96"/>
    </location>
    <ligand>
        <name>Mg(2+)</name>
        <dbReference type="ChEBI" id="CHEBI:18420"/>
        <label>1</label>
    </ligand>
</feature>
<dbReference type="CDD" id="cd02204">
    <property type="entry name" value="PurL_repeat2"/>
    <property type="match status" value="1"/>
</dbReference>
<feature type="binding site" evidence="8">
    <location>
        <position position="243"/>
    </location>
    <ligand>
        <name>substrate</name>
    </ligand>
</feature>
<feature type="binding site" evidence="8">
    <location>
        <position position="54"/>
    </location>
    <ligand>
        <name>ATP</name>
        <dbReference type="ChEBI" id="CHEBI:30616"/>
    </ligand>
</feature>
<keyword evidence="4 8" id="KW-0547">Nucleotide-binding</keyword>
<dbReference type="InterPro" id="IPR010918">
    <property type="entry name" value="PurM-like_C_dom"/>
</dbReference>
<feature type="binding site" evidence="8">
    <location>
        <begin position="315"/>
        <end position="317"/>
    </location>
    <ligand>
        <name>substrate</name>
    </ligand>
</feature>
<dbReference type="Gene3D" id="3.90.650.10">
    <property type="entry name" value="PurM-like C-terminal domain"/>
    <property type="match status" value="2"/>
</dbReference>
<feature type="active site" evidence="8">
    <location>
        <position position="51"/>
    </location>
</feature>
<dbReference type="NCBIfam" id="NF002290">
    <property type="entry name" value="PRK01213.1"/>
    <property type="match status" value="1"/>
</dbReference>
<comment type="pathway">
    <text evidence="8">Purine metabolism; IMP biosynthesis via de novo pathway; 5-amino-1-(5-phospho-D-ribosyl)imidazole from N(2)-formyl-N(1)-(5-phospho-D-ribosyl)glycinamide: step 1/2.</text>
</comment>
<evidence type="ECO:0000256" key="2">
    <source>
        <dbReference type="ARBA" id="ARBA00022598"/>
    </source>
</evidence>
<dbReference type="SUPFAM" id="SSF56042">
    <property type="entry name" value="PurM C-terminal domain-like"/>
    <property type="match status" value="2"/>
</dbReference>
<reference evidence="12 13" key="1">
    <citation type="submission" date="2017-09" db="EMBL/GenBank/DDBJ databases">
        <title>Depth-based differentiation of microbial function through sediment-hosted aquifers and enrichment of novel symbionts in the deep terrestrial subsurface.</title>
        <authorList>
            <person name="Probst A.J."/>
            <person name="Ladd B."/>
            <person name="Jarett J.K."/>
            <person name="Geller-Mcgrath D.E."/>
            <person name="Sieber C.M."/>
            <person name="Emerson J.B."/>
            <person name="Anantharaman K."/>
            <person name="Thomas B.C."/>
            <person name="Malmstrom R."/>
            <person name="Stieglmeier M."/>
            <person name="Klingl A."/>
            <person name="Woyke T."/>
            <person name="Ryan C.M."/>
            <person name="Banfield J.F."/>
        </authorList>
    </citation>
    <scope>NUCLEOTIDE SEQUENCE [LARGE SCALE GENOMIC DNA]</scope>
    <source>
        <strain evidence="12">CG11_big_fil_rev_8_21_14_0_20_45_26</strain>
    </source>
</reference>
<keyword evidence="7 8" id="KW-0460">Magnesium</keyword>
<dbReference type="CDD" id="cd02203">
    <property type="entry name" value="PurL_repeat1"/>
    <property type="match status" value="1"/>
</dbReference>
<comment type="caution">
    <text evidence="12">The sequence shown here is derived from an EMBL/GenBank/DDBJ whole genome shotgun (WGS) entry which is preliminary data.</text>
</comment>
<dbReference type="FunFam" id="3.30.1330.10:FF:000004">
    <property type="entry name" value="Phosphoribosylformylglycinamidine synthase subunit PurL"/>
    <property type="match status" value="1"/>
</dbReference>
<dbReference type="EMBL" id="PCVY01000049">
    <property type="protein sequence ID" value="PIQ86175.1"/>
    <property type="molecule type" value="Genomic_DNA"/>
</dbReference>
<feature type="domain" description="PurM-like C-terminal" evidence="10">
    <location>
        <begin position="574"/>
        <end position="717"/>
    </location>
</feature>
<evidence type="ECO:0000256" key="4">
    <source>
        <dbReference type="ARBA" id="ARBA00022741"/>
    </source>
</evidence>
<feature type="active site" description="Proton acceptor" evidence="8">
    <location>
        <position position="98"/>
    </location>
</feature>
<comment type="subcellular location">
    <subcellularLocation>
        <location evidence="8">Cytoplasm</location>
    </subcellularLocation>
</comment>
<feature type="binding site" evidence="8">
    <location>
        <position position="94"/>
    </location>
    <ligand>
        <name>ATP</name>
        <dbReference type="ChEBI" id="CHEBI:30616"/>
    </ligand>
</feature>
<comment type="similarity">
    <text evidence="8">Belongs to the FGAMS family.</text>
</comment>
<dbReference type="PIRSF" id="PIRSF001587">
    <property type="entry name" value="FGAM_synthase_II"/>
    <property type="match status" value="1"/>
</dbReference>
<keyword evidence="1 8" id="KW-0963">Cytoplasm</keyword>
<dbReference type="InterPro" id="IPR016188">
    <property type="entry name" value="PurM-like_N"/>
</dbReference>
<dbReference type="AlphaFoldDB" id="A0A2H0LRS3"/>
<dbReference type="InterPro" id="IPR036676">
    <property type="entry name" value="PurM-like_C_sf"/>
</dbReference>
<evidence type="ECO:0000256" key="7">
    <source>
        <dbReference type="ARBA" id="ARBA00022842"/>
    </source>
</evidence>
<dbReference type="PANTHER" id="PTHR43555">
    <property type="entry name" value="PHOSPHORIBOSYLFORMYLGLYCINAMIDINE SYNTHASE SUBUNIT PURL"/>
    <property type="match status" value="1"/>
</dbReference>
<dbReference type="SUPFAM" id="SSF55326">
    <property type="entry name" value="PurM N-terminal domain-like"/>
    <property type="match status" value="2"/>
</dbReference>
<dbReference type="GO" id="GO:0005524">
    <property type="term" value="F:ATP binding"/>
    <property type="evidence" value="ECO:0007669"/>
    <property type="project" value="UniProtKB-UniRule"/>
</dbReference>
<dbReference type="GO" id="GO:0006189">
    <property type="term" value="P:'de novo' IMP biosynthetic process"/>
    <property type="evidence" value="ECO:0007669"/>
    <property type="project" value="UniProtKB-UniRule"/>
</dbReference>
<evidence type="ECO:0000259" key="9">
    <source>
        <dbReference type="Pfam" id="PF00586"/>
    </source>
</evidence>
<feature type="domain" description="Phosphoribosylformylglycinamidine synthase linker" evidence="11">
    <location>
        <begin position="18"/>
        <end position="55"/>
    </location>
</feature>
<feature type="domain" description="PurM-like C-terminal" evidence="10">
    <location>
        <begin position="205"/>
        <end position="357"/>
    </location>
</feature>
<dbReference type="GO" id="GO:0000287">
    <property type="term" value="F:magnesium ion binding"/>
    <property type="evidence" value="ECO:0007669"/>
    <property type="project" value="UniProtKB-UniRule"/>
</dbReference>
<dbReference type="GO" id="GO:0004642">
    <property type="term" value="F:phosphoribosylformylglycinamidine synthase activity"/>
    <property type="evidence" value="ECO:0007669"/>
    <property type="project" value="UniProtKB-UniRule"/>
</dbReference>
<dbReference type="EC" id="6.3.5.3" evidence="8"/>
<feature type="domain" description="PurM-like N-terminal" evidence="9">
    <location>
        <begin position="78"/>
        <end position="192"/>
    </location>
</feature>
<evidence type="ECO:0000259" key="11">
    <source>
        <dbReference type="Pfam" id="PF18072"/>
    </source>
</evidence>
<evidence type="ECO:0000256" key="6">
    <source>
        <dbReference type="ARBA" id="ARBA00022840"/>
    </source>
</evidence>
<dbReference type="NCBIfam" id="TIGR01736">
    <property type="entry name" value="FGAM_synth_II"/>
    <property type="match status" value="1"/>
</dbReference>
<organism evidence="12 13">
    <name type="scientific">Candidatus Abzuiibacterium crystallinum</name>
    <dbReference type="NCBI Taxonomy" id="1974748"/>
    <lineage>
        <taxon>Bacteria</taxon>
        <taxon>Pseudomonadati</taxon>
        <taxon>Candidatus Omnitrophota</taxon>
        <taxon>Candidatus Abzuiibacterium</taxon>
    </lineage>
</organism>
<protein>
    <recommendedName>
        <fullName evidence="8">Phosphoribosylformylglycinamidine synthase subunit PurL</fullName>
        <shortName evidence="8">FGAM synthase</shortName>
        <ecNumber evidence="8">6.3.5.3</ecNumber>
    </recommendedName>
    <alternativeName>
        <fullName evidence="8">Formylglycinamide ribonucleotide amidotransferase subunit II</fullName>
        <shortName evidence="8">FGAR amidotransferase II</shortName>
        <shortName evidence="8">FGAR-AT II</shortName>
    </alternativeName>
    <alternativeName>
        <fullName evidence="8">Glutamine amidotransferase PurL</fullName>
    </alternativeName>
    <alternativeName>
        <fullName evidence="8">Phosphoribosylformylglycinamidine synthase subunit II</fullName>
    </alternativeName>
</protein>
<feature type="binding site" evidence="8">
    <location>
        <position position="537"/>
    </location>
    <ligand>
        <name>Mg(2+)</name>
        <dbReference type="ChEBI" id="CHEBI:18420"/>
        <label>1</label>
    </ligand>
</feature>
<feature type="domain" description="PurM-like N-terminal" evidence="9">
    <location>
        <begin position="442"/>
        <end position="561"/>
    </location>
</feature>
<evidence type="ECO:0000256" key="1">
    <source>
        <dbReference type="ARBA" id="ARBA00022490"/>
    </source>
</evidence>
<evidence type="ECO:0000256" key="3">
    <source>
        <dbReference type="ARBA" id="ARBA00022723"/>
    </source>
</evidence>
<keyword evidence="2 8" id="KW-0436">Ligase</keyword>